<sequence>MFTDAEIDWLYREYLDNYEEHEDYYQLEEYAGTDLYRYILSYLNSTHPKWNTNSELGRCAAAGVLSLMINLSEYKEKYSRSELEQEIECEYESMKSFHQKCFIDECLEKISRIEEESKHVQGRDPIEINTDQFIEKAKEKVIYNFEEPFLAL</sequence>
<dbReference type="RefSeq" id="WP_309726096.1">
    <property type="nucleotide sequence ID" value="NZ_JAVDQA010000001.1"/>
</dbReference>
<protein>
    <submittedName>
        <fullName evidence="1">Uncharacterized protein</fullName>
    </submittedName>
</protein>
<accession>A0ABU1K1D3</accession>
<comment type="caution">
    <text evidence="1">The sequence shown here is derived from an EMBL/GenBank/DDBJ whole genome shotgun (WGS) entry which is preliminary data.</text>
</comment>
<organism evidence="1 2">
    <name type="scientific">Mesonia maritima</name>
    <dbReference type="NCBI Taxonomy" id="1793873"/>
    <lineage>
        <taxon>Bacteria</taxon>
        <taxon>Pseudomonadati</taxon>
        <taxon>Bacteroidota</taxon>
        <taxon>Flavobacteriia</taxon>
        <taxon>Flavobacteriales</taxon>
        <taxon>Flavobacteriaceae</taxon>
        <taxon>Mesonia</taxon>
    </lineage>
</organism>
<reference evidence="1 2" key="1">
    <citation type="submission" date="2023-07" db="EMBL/GenBank/DDBJ databases">
        <title>Genomic Encyclopedia of Type Strains, Phase IV (KMG-IV): sequencing the most valuable type-strain genomes for metagenomic binning, comparative biology and taxonomic classification.</title>
        <authorList>
            <person name="Goeker M."/>
        </authorList>
    </citation>
    <scope>NUCLEOTIDE SEQUENCE [LARGE SCALE GENOMIC DNA]</scope>
    <source>
        <strain evidence="1 2">DSM 102814</strain>
    </source>
</reference>
<dbReference type="Proteomes" id="UP001257659">
    <property type="component" value="Unassembled WGS sequence"/>
</dbReference>
<keyword evidence="2" id="KW-1185">Reference proteome</keyword>
<name>A0ABU1K1D3_9FLAO</name>
<gene>
    <name evidence="1" type="ORF">GGR31_000039</name>
</gene>
<proteinExistence type="predicted"/>
<dbReference type="EMBL" id="JAVDQA010000001">
    <property type="protein sequence ID" value="MDR6299423.1"/>
    <property type="molecule type" value="Genomic_DNA"/>
</dbReference>
<evidence type="ECO:0000313" key="1">
    <source>
        <dbReference type="EMBL" id="MDR6299423.1"/>
    </source>
</evidence>
<evidence type="ECO:0000313" key="2">
    <source>
        <dbReference type="Proteomes" id="UP001257659"/>
    </source>
</evidence>